<gene>
    <name evidence="1" type="ORF">RJ640_001126</name>
</gene>
<name>A0AA88RT14_9ASTE</name>
<accession>A0AA88RT14</accession>
<sequence length="249" mass="28238">MKGGNFQFDRKLLWPVSQFGTLHIHDQHFGCDEALDFIKQMPHVPDAGIWAALLHACNVHSNPKPDSVSDVFLLIAVESSSITVPDLQLILYIEAKLCSYKPMIRMHVDSIATNNIDAEKLTPLNTYIERVLDNSMNIIPDVELSAAFNGLKYFKGSGHITRLTSNCFIPEPAEFQELLSEDMYDSQPLENSQRLWRSFGSYGLVQNLQDSTAYQLKESESSKDLQIQIKSFAGKRNYFLSATFMWNLP</sequence>
<reference evidence="1" key="1">
    <citation type="submission" date="2022-12" db="EMBL/GenBank/DDBJ databases">
        <title>Draft genome assemblies for two species of Escallonia (Escalloniales).</title>
        <authorList>
            <person name="Chanderbali A."/>
            <person name="Dervinis C."/>
            <person name="Anghel I."/>
            <person name="Soltis D."/>
            <person name="Soltis P."/>
            <person name="Zapata F."/>
        </authorList>
    </citation>
    <scope>NUCLEOTIDE SEQUENCE</scope>
    <source>
        <strain evidence="1">UCBG92.1500</strain>
        <tissue evidence="1">Leaf</tissue>
    </source>
</reference>
<dbReference type="EMBL" id="JAVXUO010000647">
    <property type="protein sequence ID" value="KAK2990398.1"/>
    <property type="molecule type" value="Genomic_DNA"/>
</dbReference>
<organism evidence="1 2">
    <name type="scientific">Escallonia rubra</name>
    <dbReference type="NCBI Taxonomy" id="112253"/>
    <lineage>
        <taxon>Eukaryota</taxon>
        <taxon>Viridiplantae</taxon>
        <taxon>Streptophyta</taxon>
        <taxon>Embryophyta</taxon>
        <taxon>Tracheophyta</taxon>
        <taxon>Spermatophyta</taxon>
        <taxon>Magnoliopsida</taxon>
        <taxon>eudicotyledons</taxon>
        <taxon>Gunneridae</taxon>
        <taxon>Pentapetalae</taxon>
        <taxon>asterids</taxon>
        <taxon>campanulids</taxon>
        <taxon>Escalloniales</taxon>
        <taxon>Escalloniaceae</taxon>
        <taxon>Escallonia</taxon>
    </lineage>
</organism>
<proteinExistence type="predicted"/>
<protein>
    <recommendedName>
        <fullName evidence="3">Pentatricopeptide repeat-containing protein</fullName>
    </recommendedName>
</protein>
<keyword evidence="2" id="KW-1185">Reference proteome</keyword>
<evidence type="ECO:0000313" key="2">
    <source>
        <dbReference type="Proteomes" id="UP001187471"/>
    </source>
</evidence>
<dbReference type="Proteomes" id="UP001187471">
    <property type="component" value="Unassembled WGS sequence"/>
</dbReference>
<comment type="caution">
    <text evidence="1">The sequence shown here is derived from an EMBL/GenBank/DDBJ whole genome shotgun (WGS) entry which is preliminary data.</text>
</comment>
<dbReference type="AlphaFoldDB" id="A0AA88RT14"/>
<evidence type="ECO:0000313" key="1">
    <source>
        <dbReference type="EMBL" id="KAK2990398.1"/>
    </source>
</evidence>
<evidence type="ECO:0008006" key="3">
    <source>
        <dbReference type="Google" id="ProtNLM"/>
    </source>
</evidence>